<name>K1M3N6_9FLAO</name>
<dbReference type="OrthoDB" id="1365375at2"/>
<dbReference type="HOGENOM" id="CLU_1227954_0_0_10"/>
<organism evidence="2 3">
    <name type="scientific">Bergeyella zoohelcum ATCC 43767</name>
    <dbReference type="NCBI Taxonomy" id="883096"/>
    <lineage>
        <taxon>Bacteria</taxon>
        <taxon>Pseudomonadati</taxon>
        <taxon>Bacteroidota</taxon>
        <taxon>Flavobacteriia</taxon>
        <taxon>Flavobacteriales</taxon>
        <taxon>Weeksellaceae</taxon>
        <taxon>Bergeyella</taxon>
    </lineage>
</organism>
<dbReference type="Pfam" id="PF07791">
    <property type="entry name" value="Imm11"/>
    <property type="match status" value="1"/>
</dbReference>
<evidence type="ECO:0000259" key="1">
    <source>
        <dbReference type="Pfam" id="PF07791"/>
    </source>
</evidence>
<accession>K1M3N6</accession>
<dbReference type="Proteomes" id="UP000006085">
    <property type="component" value="Unassembled WGS sequence"/>
</dbReference>
<dbReference type="eggNOG" id="ENOG502ZM5S">
    <property type="taxonomic scope" value="Bacteria"/>
</dbReference>
<dbReference type="RefSeq" id="WP_002663131.1">
    <property type="nucleotide sequence ID" value="NZ_JH932293.1"/>
</dbReference>
<gene>
    <name evidence="2" type="ORF">HMPREF9699_01130</name>
</gene>
<feature type="domain" description="Immunity MXAN-0049 protein" evidence="1">
    <location>
        <begin position="84"/>
        <end position="218"/>
    </location>
</feature>
<dbReference type="EMBL" id="AGYA01000021">
    <property type="protein sequence ID" value="EKB57008.1"/>
    <property type="molecule type" value="Genomic_DNA"/>
</dbReference>
<protein>
    <recommendedName>
        <fullName evidence="1">Immunity MXAN-0049 protein domain-containing protein</fullName>
    </recommendedName>
</protein>
<dbReference type="InterPro" id="IPR012433">
    <property type="entry name" value="Imm11"/>
</dbReference>
<evidence type="ECO:0000313" key="3">
    <source>
        <dbReference type="Proteomes" id="UP000006085"/>
    </source>
</evidence>
<proteinExistence type="predicted"/>
<comment type="caution">
    <text evidence="2">The sequence shown here is derived from an EMBL/GenBank/DDBJ whole genome shotgun (WGS) entry which is preliminary data.</text>
</comment>
<dbReference type="AlphaFoldDB" id="K1M3N6"/>
<keyword evidence="3" id="KW-1185">Reference proteome</keyword>
<evidence type="ECO:0000313" key="2">
    <source>
        <dbReference type="EMBL" id="EKB57008.1"/>
    </source>
</evidence>
<dbReference type="STRING" id="883096.HMPREF9699_01130"/>
<reference evidence="2 3" key="1">
    <citation type="submission" date="2012-07" db="EMBL/GenBank/DDBJ databases">
        <title>The Genome Sequence of Bergeyella zoohelcum ATCC 43767.</title>
        <authorList>
            <consortium name="The Broad Institute Genome Sequencing Platform"/>
            <person name="Earl A."/>
            <person name="Ward D."/>
            <person name="Feldgarden M."/>
            <person name="Gevers D."/>
            <person name="Huys G."/>
            <person name="Walker B."/>
            <person name="Young S.K."/>
            <person name="Zeng Q."/>
            <person name="Gargeya S."/>
            <person name="Fitzgerald M."/>
            <person name="Haas B."/>
            <person name="Abouelleil A."/>
            <person name="Alvarado L."/>
            <person name="Arachchi H.M."/>
            <person name="Berlin A.M."/>
            <person name="Chapman S.B."/>
            <person name="Goldberg J."/>
            <person name="Griggs A."/>
            <person name="Gujja S."/>
            <person name="Hansen M."/>
            <person name="Howarth C."/>
            <person name="Imamovic A."/>
            <person name="Larimer J."/>
            <person name="McCowen C."/>
            <person name="Montmayeur A."/>
            <person name="Murphy C."/>
            <person name="Neiman D."/>
            <person name="Pearson M."/>
            <person name="Priest M."/>
            <person name="Roberts A."/>
            <person name="Saif S."/>
            <person name="Shea T."/>
            <person name="Sisk P."/>
            <person name="Sykes S."/>
            <person name="Wortman J."/>
            <person name="Nusbaum C."/>
            <person name="Birren B."/>
        </authorList>
    </citation>
    <scope>NUCLEOTIDE SEQUENCE [LARGE SCALE GENOMIC DNA]</scope>
    <source>
        <strain evidence="2 3">ATCC 43767</strain>
    </source>
</reference>
<sequence>MYNISYSKNKDLDNPYPTAKAFNIKSNEFFFNNSENFGKLSFDNIIEDAPLFDYFILWDITLKKENDFILLDVYHNSDVMVEGFLISEQFKILLEGFKIAMPYKFYPSKLKYQNNKLDYYIFQVAWNEWEDFDFEKSKYYEKIDGDWQDLEMNVSDSKSFRQMYRLWKEDNERYKMDIVIKKKFDIFYIQFLGFIISEELKNEIENKNITGIELNKFKNINFYFL</sequence>